<evidence type="ECO:0000313" key="2">
    <source>
        <dbReference type="EMBL" id="GBR54084.1"/>
    </source>
</evidence>
<feature type="compositionally biased region" description="Basic and acidic residues" evidence="1">
    <location>
        <begin position="27"/>
        <end position="44"/>
    </location>
</feature>
<feature type="region of interest" description="Disordered" evidence="1">
    <location>
        <begin position="1"/>
        <end position="44"/>
    </location>
</feature>
<protein>
    <submittedName>
        <fullName evidence="2">Uncharacterized protein</fullName>
    </submittedName>
</protein>
<evidence type="ECO:0000313" key="3">
    <source>
        <dbReference type="Proteomes" id="UP001062632"/>
    </source>
</evidence>
<feature type="region of interest" description="Disordered" evidence="1">
    <location>
        <begin position="130"/>
        <end position="150"/>
    </location>
</feature>
<gene>
    <name evidence="2" type="ORF">AA106555_1547</name>
</gene>
<keyword evidence="3" id="KW-1185">Reference proteome</keyword>
<organism evidence="2 3">
    <name type="scientific">Neokomagataea thailandica NBRC 106555</name>
    <dbReference type="NCBI Taxonomy" id="1223520"/>
    <lineage>
        <taxon>Bacteria</taxon>
        <taxon>Pseudomonadati</taxon>
        <taxon>Pseudomonadota</taxon>
        <taxon>Alphaproteobacteria</taxon>
        <taxon>Acetobacterales</taxon>
        <taxon>Acetobacteraceae</taxon>
        <taxon>Neokomagataea</taxon>
    </lineage>
</organism>
<dbReference type="EMBL" id="BAQC01000045">
    <property type="protein sequence ID" value="GBR54084.1"/>
    <property type="molecule type" value="Genomic_DNA"/>
</dbReference>
<dbReference type="Proteomes" id="UP001062632">
    <property type="component" value="Unassembled WGS sequence"/>
</dbReference>
<proteinExistence type="predicted"/>
<accession>A0ABQ0QRB7</accession>
<sequence>MYIPNAPAPIQNGTGMSVCQERTSPPSDRKTAKTTEAKSPHKGERFSLNAVAAGPTIKLNDNRAPAISEHTAHAIAAIPIKLSDSILTGTPLAKAISGFKLANRSGRPISNNKHKQKQVKIVSVLSAPMLSPSTSPNKRVVTKLEAPFER</sequence>
<reference evidence="2 3" key="1">
    <citation type="submission" date="2013-04" db="EMBL/GenBank/DDBJ databases">
        <title>The genome sequencing project of 58 acetic acid bacteria.</title>
        <authorList>
            <person name="Okamoto-Kainuma A."/>
            <person name="Ishikawa M."/>
            <person name="Umino S."/>
            <person name="Koizumi Y."/>
            <person name="Shiwa Y."/>
            <person name="Yoshikawa H."/>
            <person name="Matsutani M."/>
            <person name="Matsushita K."/>
        </authorList>
    </citation>
    <scope>NUCLEOTIDE SEQUENCE [LARGE SCALE GENOMIC DNA]</scope>
    <source>
        <strain evidence="2 3">NBRC 106555</strain>
    </source>
</reference>
<feature type="compositionally biased region" description="Polar residues" evidence="1">
    <location>
        <begin position="11"/>
        <end position="26"/>
    </location>
</feature>
<comment type="caution">
    <text evidence="2">The sequence shown here is derived from an EMBL/GenBank/DDBJ whole genome shotgun (WGS) entry which is preliminary data.</text>
</comment>
<name>A0ABQ0QRB7_9PROT</name>
<evidence type="ECO:0000256" key="1">
    <source>
        <dbReference type="SAM" id="MobiDB-lite"/>
    </source>
</evidence>